<keyword evidence="2" id="KW-1185">Reference proteome</keyword>
<sequence>MSDRGQRGERARNRRNMRLGTCLLLALGCGVSGLGLRLALPVTPVDASFREVIRLYQPQGAAGSSNTPETSSP</sequence>
<evidence type="ECO:0000313" key="2">
    <source>
        <dbReference type="Proteomes" id="UP001349262"/>
    </source>
</evidence>
<dbReference type="EMBL" id="MLBY01000005">
    <property type="protein sequence ID" value="MEE7458560.1"/>
    <property type="molecule type" value="Genomic_DNA"/>
</dbReference>
<proteinExistence type="predicted"/>
<organism evidence="1 2">
    <name type="scientific">Methylobacterium radiotolerans</name>
    <dbReference type="NCBI Taxonomy" id="31998"/>
    <lineage>
        <taxon>Bacteria</taxon>
        <taxon>Pseudomonadati</taxon>
        <taxon>Pseudomonadota</taxon>
        <taxon>Alphaproteobacteria</taxon>
        <taxon>Hyphomicrobiales</taxon>
        <taxon>Methylobacteriaceae</taxon>
        <taxon>Methylobacterium</taxon>
    </lineage>
</organism>
<reference evidence="1 2" key="1">
    <citation type="journal article" date="2012" name="Genet. Mol. Biol.">
        <title>Analysis of 16S rRNA and mxaF genes revealing insights into Methylobacterium niche-specific plant association.</title>
        <authorList>
            <person name="Dourado M.N."/>
            <person name="Andreote F.D."/>
            <person name="Dini-Andreote F."/>
            <person name="Conti R."/>
            <person name="Araujo J.M."/>
            <person name="Araujo W.L."/>
        </authorList>
    </citation>
    <scope>NUCLEOTIDE SEQUENCE [LARGE SCALE GENOMIC DNA]</scope>
    <source>
        <strain evidence="1 2">SR1.6/4</strain>
    </source>
</reference>
<dbReference type="Proteomes" id="UP001349262">
    <property type="component" value="Unassembled WGS sequence"/>
</dbReference>
<dbReference type="PROSITE" id="PS51257">
    <property type="entry name" value="PROKAR_LIPOPROTEIN"/>
    <property type="match status" value="1"/>
</dbReference>
<protein>
    <submittedName>
        <fullName evidence="1">Uncharacterized protein</fullName>
    </submittedName>
</protein>
<name>A0ABU7TDF9_9HYPH</name>
<evidence type="ECO:0000313" key="1">
    <source>
        <dbReference type="EMBL" id="MEE7458560.1"/>
    </source>
</evidence>
<comment type="caution">
    <text evidence="1">The sequence shown here is derived from an EMBL/GenBank/DDBJ whole genome shotgun (WGS) entry which is preliminary data.</text>
</comment>
<gene>
    <name evidence="1" type="ORF">MRSR164_17815</name>
</gene>
<accession>A0ABU7TDF9</accession>